<keyword evidence="3" id="KW-0804">Transcription</keyword>
<dbReference type="InterPro" id="IPR009057">
    <property type="entry name" value="Homeodomain-like_sf"/>
</dbReference>
<comment type="caution">
    <text evidence="7">The sequence shown here is derived from an EMBL/GenBank/DDBJ whole genome shotgun (WGS) entry which is preliminary data.</text>
</comment>
<dbReference type="Proteomes" id="UP000198506">
    <property type="component" value="Unassembled WGS sequence"/>
</dbReference>
<dbReference type="GO" id="GO:0045892">
    <property type="term" value="P:negative regulation of DNA-templated transcription"/>
    <property type="evidence" value="ECO:0007669"/>
    <property type="project" value="InterPro"/>
</dbReference>
<dbReference type="Gene3D" id="1.10.10.60">
    <property type="entry name" value="Homeodomain-like"/>
    <property type="match status" value="1"/>
</dbReference>
<dbReference type="PANTHER" id="PTHR30055">
    <property type="entry name" value="HTH-TYPE TRANSCRIPTIONAL REGULATOR RUTR"/>
    <property type="match status" value="1"/>
</dbReference>
<evidence type="ECO:0000259" key="6">
    <source>
        <dbReference type="PROSITE" id="PS50977"/>
    </source>
</evidence>
<feature type="region of interest" description="Disordered" evidence="5">
    <location>
        <begin position="266"/>
        <end position="286"/>
    </location>
</feature>
<evidence type="ECO:0000313" key="7">
    <source>
        <dbReference type="EMBL" id="SFS14531.1"/>
    </source>
</evidence>
<gene>
    <name evidence="7" type="ORF">SAMN04487783_1862</name>
</gene>
<dbReference type="GO" id="GO:0000976">
    <property type="term" value="F:transcription cis-regulatory region binding"/>
    <property type="evidence" value="ECO:0007669"/>
    <property type="project" value="TreeGrafter"/>
</dbReference>
<keyword evidence="2 4" id="KW-0238">DNA-binding</keyword>
<dbReference type="SUPFAM" id="SSF46689">
    <property type="entry name" value="Homeodomain-like"/>
    <property type="match status" value="1"/>
</dbReference>
<dbReference type="Pfam" id="PF02909">
    <property type="entry name" value="TetR_C_1"/>
    <property type="match status" value="1"/>
</dbReference>
<dbReference type="SUPFAM" id="SSF48498">
    <property type="entry name" value="Tetracyclin repressor-like, C-terminal domain"/>
    <property type="match status" value="1"/>
</dbReference>
<reference evidence="7 8" key="1">
    <citation type="submission" date="2016-10" db="EMBL/GenBank/DDBJ databases">
        <authorList>
            <person name="Varghese N."/>
            <person name="Submissions S."/>
        </authorList>
    </citation>
    <scope>NUCLEOTIDE SEQUENCE [LARGE SCALE GENOMIC DNA]</scope>
    <source>
        <strain evidence="7 8">IAM 15147</strain>
    </source>
</reference>
<dbReference type="InterPro" id="IPR001647">
    <property type="entry name" value="HTH_TetR"/>
</dbReference>
<feature type="domain" description="HTH tetR-type" evidence="6">
    <location>
        <begin position="45"/>
        <end position="105"/>
    </location>
</feature>
<dbReference type="AlphaFoldDB" id="A0AA94L002"/>
<evidence type="ECO:0000256" key="4">
    <source>
        <dbReference type="PROSITE-ProRule" id="PRU00335"/>
    </source>
</evidence>
<organism evidence="7 8">
    <name type="scientific">Agrococcus baldri</name>
    <dbReference type="NCBI Taxonomy" id="153730"/>
    <lineage>
        <taxon>Bacteria</taxon>
        <taxon>Bacillati</taxon>
        <taxon>Actinomycetota</taxon>
        <taxon>Actinomycetes</taxon>
        <taxon>Micrococcales</taxon>
        <taxon>Microbacteriaceae</taxon>
        <taxon>Agrococcus</taxon>
    </lineage>
</organism>
<dbReference type="EMBL" id="FOZN01000003">
    <property type="protein sequence ID" value="SFS14531.1"/>
    <property type="molecule type" value="Genomic_DNA"/>
</dbReference>
<dbReference type="Pfam" id="PF00440">
    <property type="entry name" value="TetR_N"/>
    <property type="match status" value="1"/>
</dbReference>
<keyword evidence="1" id="KW-0805">Transcription regulation</keyword>
<dbReference type="PANTHER" id="PTHR30055:SF151">
    <property type="entry name" value="TRANSCRIPTIONAL REGULATORY PROTEIN"/>
    <property type="match status" value="1"/>
</dbReference>
<evidence type="ECO:0000313" key="8">
    <source>
        <dbReference type="Proteomes" id="UP000198506"/>
    </source>
</evidence>
<accession>A0AA94L002</accession>
<sequence>MHATQYAWHTVGQEMGEQMASEDVSRVVALAWGVAAAPQRGPKRELSHERIVETAIEIADAEGLPAVTMQRVAQSFGYTTMAIYRYVATKDDLHQLMLDAAFADLAPPAVTGDWREGLGAWMGWLFEAYGAHPWVLDIPISMEALLMPSQMRLADAMLRTFRDLPATDGERLALLMSLSTFLRGMAGIQRDIAHEGAEVSAATKALIREVATPASLPALQPLIDSGAYFGEYPGESGASAEVTEEDFAIGFQVWMAGIAAVFESREAVPQEHPRPAPETPAEQHERAEVELAAGVAARKAAEQRVKVLYKEEAALRKRRDSAKELAKAAARAERG</sequence>
<evidence type="ECO:0000256" key="2">
    <source>
        <dbReference type="ARBA" id="ARBA00023125"/>
    </source>
</evidence>
<dbReference type="InterPro" id="IPR036271">
    <property type="entry name" value="Tet_transcr_reg_TetR-rel_C_sf"/>
</dbReference>
<feature type="DNA-binding region" description="H-T-H motif" evidence="4">
    <location>
        <begin position="68"/>
        <end position="87"/>
    </location>
</feature>
<dbReference type="InterPro" id="IPR004111">
    <property type="entry name" value="Repressor_TetR_C"/>
</dbReference>
<evidence type="ECO:0000256" key="5">
    <source>
        <dbReference type="SAM" id="MobiDB-lite"/>
    </source>
</evidence>
<protein>
    <submittedName>
        <fullName evidence="7">Transcriptional regulator, TetR family</fullName>
    </submittedName>
</protein>
<proteinExistence type="predicted"/>
<name>A0AA94L002_9MICO</name>
<dbReference type="GO" id="GO:0003700">
    <property type="term" value="F:DNA-binding transcription factor activity"/>
    <property type="evidence" value="ECO:0007669"/>
    <property type="project" value="TreeGrafter"/>
</dbReference>
<evidence type="ECO:0000256" key="1">
    <source>
        <dbReference type="ARBA" id="ARBA00023015"/>
    </source>
</evidence>
<evidence type="ECO:0000256" key="3">
    <source>
        <dbReference type="ARBA" id="ARBA00023163"/>
    </source>
</evidence>
<keyword evidence="8" id="KW-1185">Reference proteome</keyword>
<dbReference type="Gene3D" id="1.10.357.10">
    <property type="entry name" value="Tetracycline Repressor, domain 2"/>
    <property type="match status" value="1"/>
</dbReference>
<dbReference type="PROSITE" id="PS50977">
    <property type="entry name" value="HTH_TETR_2"/>
    <property type="match status" value="1"/>
</dbReference>
<dbReference type="InterPro" id="IPR050109">
    <property type="entry name" value="HTH-type_TetR-like_transc_reg"/>
</dbReference>